<dbReference type="PANTHER" id="PTHR24107:SF2">
    <property type="entry name" value="NLR FAMILY CARD DOMAIN CONTAINING 3"/>
    <property type="match status" value="1"/>
</dbReference>
<keyword evidence="5" id="KW-1185">Reference proteome</keyword>
<dbReference type="Pfam" id="PF13516">
    <property type="entry name" value="LRR_6"/>
    <property type="match status" value="3"/>
</dbReference>
<comment type="subcellular location">
    <subcellularLocation>
        <location evidence="1">Cytoplasm</location>
        <location evidence="1">Cytoskeleton</location>
    </subcellularLocation>
</comment>
<dbReference type="InterPro" id="IPR052410">
    <property type="entry name" value="DRC5"/>
</dbReference>
<protein>
    <submittedName>
        <fullName evidence="4">Uncharacterized protein</fullName>
    </submittedName>
</protein>
<keyword evidence="3" id="KW-0206">Cytoskeleton</keyword>
<evidence type="ECO:0000256" key="3">
    <source>
        <dbReference type="ARBA" id="ARBA00023212"/>
    </source>
</evidence>
<reference evidence="4 5" key="1">
    <citation type="journal article" date="2013" name="Curr. Biol.">
        <title>The Genome of the Foraminiferan Reticulomyxa filosa.</title>
        <authorList>
            <person name="Glockner G."/>
            <person name="Hulsmann N."/>
            <person name="Schleicher M."/>
            <person name="Noegel A.A."/>
            <person name="Eichinger L."/>
            <person name="Gallinger C."/>
            <person name="Pawlowski J."/>
            <person name="Sierra R."/>
            <person name="Euteneuer U."/>
            <person name="Pillet L."/>
            <person name="Moustafa A."/>
            <person name="Platzer M."/>
            <person name="Groth M."/>
            <person name="Szafranski K."/>
            <person name="Schliwa M."/>
        </authorList>
    </citation>
    <scope>NUCLEOTIDE SEQUENCE [LARGE SCALE GENOMIC DNA]</scope>
</reference>
<evidence type="ECO:0000313" key="4">
    <source>
        <dbReference type="EMBL" id="ETO06234.1"/>
    </source>
</evidence>
<comment type="caution">
    <text evidence="4">The sequence shown here is derived from an EMBL/GenBank/DDBJ whole genome shotgun (WGS) entry which is preliminary data.</text>
</comment>
<accession>X6LX83</accession>
<organism evidence="4 5">
    <name type="scientific">Reticulomyxa filosa</name>
    <dbReference type="NCBI Taxonomy" id="46433"/>
    <lineage>
        <taxon>Eukaryota</taxon>
        <taxon>Sar</taxon>
        <taxon>Rhizaria</taxon>
        <taxon>Retaria</taxon>
        <taxon>Foraminifera</taxon>
        <taxon>Monothalamids</taxon>
        <taxon>Reticulomyxidae</taxon>
        <taxon>Reticulomyxa</taxon>
    </lineage>
</organism>
<dbReference type="GO" id="GO:0005856">
    <property type="term" value="C:cytoskeleton"/>
    <property type="evidence" value="ECO:0007669"/>
    <property type="project" value="UniProtKB-SubCell"/>
</dbReference>
<dbReference type="Proteomes" id="UP000023152">
    <property type="component" value="Unassembled WGS sequence"/>
</dbReference>
<dbReference type="Gene3D" id="3.80.10.10">
    <property type="entry name" value="Ribonuclease Inhibitor"/>
    <property type="match status" value="2"/>
</dbReference>
<dbReference type="AlphaFoldDB" id="X6LX83"/>
<gene>
    <name evidence="4" type="ORF">RFI_31162</name>
</gene>
<evidence type="ECO:0000313" key="5">
    <source>
        <dbReference type="Proteomes" id="UP000023152"/>
    </source>
</evidence>
<dbReference type="OrthoDB" id="120976at2759"/>
<evidence type="ECO:0000256" key="2">
    <source>
        <dbReference type="ARBA" id="ARBA00022490"/>
    </source>
</evidence>
<feature type="non-terminal residue" evidence="4">
    <location>
        <position position="1"/>
    </location>
</feature>
<dbReference type="InterPro" id="IPR001611">
    <property type="entry name" value="Leu-rich_rpt"/>
</dbReference>
<dbReference type="InterPro" id="IPR032675">
    <property type="entry name" value="LRR_dom_sf"/>
</dbReference>
<dbReference type="PANTHER" id="PTHR24107">
    <property type="entry name" value="YNEIN REGULATORY COMPLEX SUBUNIT 5"/>
    <property type="match status" value="1"/>
</dbReference>
<name>X6LX83_RETFI</name>
<dbReference type="SUPFAM" id="SSF52047">
    <property type="entry name" value="RNI-like"/>
    <property type="match status" value="1"/>
</dbReference>
<keyword evidence="2" id="KW-0963">Cytoplasm</keyword>
<proteinExistence type="predicted"/>
<evidence type="ECO:0000256" key="1">
    <source>
        <dbReference type="ARBA" id="ARBA00004245"/>
    </source>
</evidence>
<dbReference type="EMBL" id="ASPP01027331">
    <property type="protein sequence ID" value="ETO06234.1"/>
    <property type="molecule type" value="Genomic_DNA"/>
</dbReference>
<sequence length="513" mass="57704">ACQMLCNALEESKQYTTLHHINLSKNHFGTLGSKALASLIEKCGGLLRLVMADCELDGNEFLTSLNPKSITTKEEQQLQQQQQQQKILLHWTTLLYLDLSYNTNIGDKGSVALSTFSPKTVVLSSIKLAGCNLSASQLQRIFRGAMSNMSGFDGHSKSDAMIPNTHAGKSIVTELNEEDDAIHTFLFYPIQRPTQEQILLANNLVCMSLDLSENNLTGKGAEVLLQELTARENYTIVGLNLAKNNLNGSELSMLLCGLTNLACLERICVSENVKKLSFAKSYGANAQAKGDVGYALATLCRNVPTLNEIAITGNRKTKHRIDHALSPFVQDLPFFTNLEFIDISGNRIGLCNHGALWNAWIDAFKQNRTLRVVKFFGNKLSKEQMLTTLQVLACHVSVFQKLPKRDLHKLFRTNAKFNKSKKQLQLQDALEKEKKEEKTIIELFYFSKEIFFDFLLSIACIFHCNTIASSQYSSSFHINVKKFRFTAIASCNKYFLKIILNIVKMSINFFFYQ</sequence>